<sequence>MPLLAGCAGEGAAPQSPAAPEALARFNGLYQGQQIPVGTAANCRKEPHTVWFRIRDGLVELRTSRHRHSAVQRPVMTGTVTPHGEIALDRDGSERRAAGRIAGDRLSAAEIPTVNAAQTGDGCSYRYEAARMGGGAS</sequence>
<evidence type="ECO:0000256" key="1">
    <source>
        <dbReference type="SAM" id="MobiDB-lite"/>
    </source>
</evidence>
<dbReference type="EMBL" id="UGVN01000002">
    <property type="protein sequence ID" value="SUE95122.1"/>
    <property type="molecule type" value="Genomic_DNA"/>
</dbReference>
<name>A0A379PLI6_9PROT</name>
<organism evidence="2 3">
    <name type="scientific">Roseomonas mucosa</name>
    <dbReference type="NCBI Taxonomy" id="207340"/>
    <lineage>
        <taxon>Bacteria</taxon>
        <taxon>Pseudomonadati</taxon>
        <taxon>Pseudomonadota</taxon>
        <taxon>Alphaproteobacteria</taxon>
        <taxon>Acetobacterales</taxon>
        <taxon>Roseomonadaceae</taxon>
        <taxon>Roseomonas</taxon>
    </lineage>
</organism>
<dbReference type="Proteomes" id="UP000254919">
    <property type="component" value="Unassembled WGS sequence"/>
</dbReference>
<protein>
    <submittedName>
        <fullName evidence="2">Uncharacterized protein</fullName>
    </submittedName>
</protein>
<accession>A0A379PLI6</accession>
<reference evidence="2 3" key="1">
    <citation type="submission" date="2018-06" db="EMBL/GenBank/DDBJ databases">
        <authorList>
            <consortium name="Pathogen Informatics"/>
            <person name="Doyle S."/>
        </authorList>
    </citation>
    <scope>NUCLEOTIDE SEQUENCE [LARGE SCALE GENOMIC DNA]</scope>
    <source>
        <strain evidence="2 3">NCTC13291</strain>
    </source>
</reference>
<feature type="region of interest" description="Disordered" evidence="1">
    <location>
        <begin position="66"/>
        <end position="93"/>
    </location>
</feature>
<proteinExistence type="predicted"/>
<evidence type="ECO:0000313" key="2">
    <source>
        <dbReference type="EMBL" id="SUE95122.1"/>
    </source>
</evidence>
<dbReference type="AlphaFoldDB" id="A0A379PLI6"/>
<gene>
    <name evidence="2" type="ORF">NCTC13291_04005</name>
</gene>
<evidence type="ECO:0000313" key="3">
    <source>
        <dbReference type="Proteomes" id="UP000254919"/>
    </source>
</evidence>